<dbReference type="Pfam" id="PF14281">
    <property type="entry name" value="PDDEXK_4"/>
    <property type="match status" value="1"/>
</dbReference>
<accession>A0A918UNT2</accession>
<sequence length="433" mass="49572">MLGVLEMTGNLETDELEALFVNNAGMDQLGAYLNRFNPIRIMKMEGMEIRHSSILSWLMSPLETHGLGDRFLKAFLSEVLRGKRWQDKPTALDIVQADLRDVEVRREWQNIDIFVFSPKYKWAFVIENKYYNRQHEGQLVKYAEKVRSIYPDMTVRGIFLTLLEEEPHDPAYVPISYETVAEILSPMVAQAGQALGAEVTTFLRHYIEIIEEETGMSQDQNDMEQLARDLYRTHKKVLDFIMEHGAATDFIIAAEALFGENLESGGITETGHGRFMYDWHNHWKYSFLPESWFTNLGSGLCSWAGCEKWWAGYPMICWFRLETGEDGTKGKLRLIAEVGPIADSKFRADIIERIKSLAEAQDLKDIRFQSGAAEAGKKYSKFLKNNAVDIDNIQDAKEISDAMIKLLARFAPYFEAIAEILPEFRPYGQSVAS</sequence>
<reference evidence="1" key="2">
    <citation type="submission" date="2020-09" db="EMBL/GenBank/DDBJ databases">
        <authorList>
            <person name="Sun Q."/>
            <person name="Kim S."/>
        </authorList>
    </citation>
    <scope>NUCLEOTIDE SEQUENCE</scope>
    <source>
        <strain evidence="1">KCTC 32296</strain>
    </source>
</reference>
<organism evidence="1 2">
    <name type="scientific">Asticcacaulis endophyticus</name>
    <dbReference type="NCBI Taxonomy" id="1395890"/>
    <lineage>
        <taxon>Bacteria</taxon>
        <taxon>Pseudomonadati</taxon>
        <taxon>Pseudomonadota</taxon>
        <taxon>Alphaproteobacteria</taxon>
        <taxon>Caulobacterales</taxon>
        <taxon>Caulobacteraceae</taxon>
        <taxon>Asticcacaulis</taxon>
    </lineage>
</organism>
<dbReference type="InterPro" id="IPR029470">
    <property type="entry name" value="PDDEXK_4"/>
</dbReference>
<comment type="caution">
    <text evidence="1">The sequence shown here is derived from an EMBL/GenBank/DDBJ whole genome shotgun (WGS) entry which is preliminary data.</text>
</comment>
<reference evidence="1" key="1">
    <citation type="journal article" date="2014" name="Int. J. Syst. Evol. Microbiol.">
        <title>Complete genome sequence of Corynebacterium casei LMG S-19264T (=DSM 44701T), isolated from a smear-ripened cheese.</title>
        <authorList>
            <consortium name="US DOE Joint Genome Institute (JGI-PGF)"/>
            <person name="Walter F."/>
            <person name="Albersmeier A."/>
            <person name="Kalinowski J."/>
            <person name="Ruckert C."/>
        </authorList>
    </citation>
    <scope>NUCLEOTIDE SEQUENCE</scope>
    <source>
        <strain evidence="1">KCTC 32296</strain>
    </source>
</reference>
<protein>
    <recommendedName>
        <fullName evidence="3">PD-(D/E)XK nuclease superfamily protein</fullName>
    </recommendedName>
</protein>
<evidence type="ECO:0000313" key="2">
    <source>
        <dbReference type="Proteomes" id="UP000662572"/>
    </source>
</evidence>
<name>A0A918UNT2_9CAUL</name>
<dbReference type="Proteomes" id="UP000662572">
    <property type="component" value="Unassembled WGS sequence"/>
</dbReference>
<keyword evidence="2" id="KW-1185">Reference proteome</keyword>
<proteinExistence type="predicted"/>
<evidence type="ECO:0008006" key="3">
    <source>
        <dbReference type="Google" id="ProtNLM"/>
    </source>
</evidence>
<dbReference type="AlphaFoldDB" id="A0A918UNT2"/>
<dbReference type="EMBL" id="BMZB01000001">
    <property type="protein sequence ID" value="GGZ23411.1"/>
    <property type="molecule type" value="Genomic_DNA"/>
</dbReference>
<evidence type="ECO:0000313" key="1">
    <source>
        <dbReference type="EMBL" id="GGZ23411.1"/>
    </source>
</evidence>
<gene>
    <name evidence="1" type="ORF">GCM10011273_05510</name>
</gene>